<dbReference type="FunFam" id="3.30.160.60:FF:002343">
    <property type="entry name" value="Zinc finger protein 33A"/>
    <property type="match status" value="3"/>
</dbReference>
<dbReference type="GO" id="GO:0003700">
    <property type="term" value="F:DNA-binding transcription factor activity"/>
    <property type="evidence" value="ECO:0007669"/>
    <property type="project" value="TreeGrafter"/>
</dbReference>
<dbReference type="SUPFAM" id="SSF57667">
    <property type="entry name" value="beta-beta-alpha zinc fingers"/>
    <property type="match status" value="4"/>
</dbReference>
<protein>
    <submittedName>
        <fullName evidence="15">Zinc finger protein OZF-like</fullName>
    </submittedName>
</protein>
<dbReference type="InterPro" id="IPR036236">
    <property type="entry name" value="Znf_C2H2_sf"/>
</dbReference>
<evidence type="ECO:0000256" key="9">
    <source>
        <dbReference type="ARBA" id="ARBA00023242"/>
    </source>
</evidence>
<feature type="domain" description="C2H2-type" evidence="12">
    <location>
        <begin position="477"/>
        <end position="504"/>
    </location>
</feature>
<evidence type="ECO:0000256" key="4">
    <source>
        <dbReference type="ARBA" id="ARBA00022771"/>
    </source>
</evidence>
<feature type="compositionally biased region" description="Basic and acidic residues" evidence="11">
    <location>
        <begin position="172"/>
        <end position="189"/>
    </location>
</feature>
<dbReference type="GO" id="GO:0008270">
    <property type="term" value="F:zinc ion binding"/>
    <property type="evidence" value="ECO:0007669"/>
    <property type="project" value="UniProtKB-KW"/>
</dbReference>
<dbReference type="Pfam" id="PF02023">
    <property type="entry name" value="SCAN"/>
    <property type="match status" value="1"/>
</dbReference>
<dbReference type="PROSITE" id="PS50157">
    <property type="entry name" value="ZINC_FINGER_C2H2_2"/>
    <property type="match status" value="6"/>
</dbReference>
<evidence type="ECO:0000256" key="6">
    <source>
        <dbReference type="ARBA" id="ARBA00023015"/>
    </source>
</evidence>
<gene>
    <name evidence="15" type="ORF">PODLI_1B019393</name>
</gene>
<dbReference type="PROSITE" id="PS50805">
    <property type="entry name" value="KRAB"/>
    <property type="match status" value="1"/>
</dbReference>
<dbReference type="GO" id="GO:0000978">
    <property type="term" value="F:RNA polymerase II cis-regulatory region sequence-specific DNA binding"/>
    <property type="evidence" value="ECO:0007669"/>
    <property type="project" value="TreeGrafter"/>
</dbReference>
<evidence type="ECO:0000256" key="3">
    <source>
        <dbReference type="ARBA" id="ARBA00022737"/>
    </source>
</evidence>
<comment type="subcellular location">
    <subcellularLocation>
        <location evidence="1">Nucleus</location>
    </subcellularLocation>
</comment>
<dbReference type="CDD" id="cd07936">
    <property type="entry name" value="SCAN"/>
    <property type="match status" value="1"/>
</dbReference>
<keyword evidence="6" id="KW-0805">Transcription regulation</keyword>
<accession>A0AA35PKQ0</accession>
<evidence type="ECO:0000256" key="11">
    <source>
        <dbReference type="SAM" id="MobiDB-lite"/>
    </source>
</evidence>
<dbReference type="InterPro" id="IPR036051">
    <property type="entry name" value="KRAB_dom_sf"/>
</dbReference>
<dbReference type="SMART" id="SM00349">
    <property type="entry name" value="KRAB"/>
    <property type="match status" value="1"/>
</dbReference>
<dbReference type="PROSITE" id="PS50804">
    <property type="entry name" value="SCAN_BOX"/>
    <property type="match status" value="1"/>
</dbReference>
<dbReference type="SUPFAM" id="SSF109640">
    <property type="entry name" value="KRAB domain (Kruppel-associated box)"/>
    <property type="match status" value="1"/>
</dbReference>
<keyword evidence="16" id="KW-1185">Reference proteome</keyword>
<dbReference type="FunFam" id="3.30.160.60:FF:001730">
    <property type="entry name" value="zinc finger protein 660"/>
    <property type="match status" value="1"/>
</dbReference>
<evidence type="ECO:0000256" key="5">
    <source>
        <dbReference type="ARBA" id="ARBA00022833"/>
    </source>
</evidence>
<evidence type="ECO:0000256" key="1">
    <source>
        <dbReference type="ARBA" id="ARBA00004123"/>
    </source>
</evidence>
<evidence type="ECO:0000259" key="14">
    <source>
        <dbReference type="PROSITE" id="PS50805"/>
    </source>
</evidence>
<evidence type="ECO:0000256" key="10">
    <source>
        <dbReference type="PROSITE-ProRule" id="PRU00042"/>
    </source>
</evidence>
<name>A0AA35PKQ0_9SAUR</name>
<dbReference type="Pfam" id="PF00096">
    <property type="entry name" value="zf-C2H2"/>
    <property type="match status" value="6"/>
</dbReference>
<keyword evidence="8" id="KW-0804">Transcription</keyword>
<dbReference type="Pfam" id="PF01352">
    <property type="entry name" value="KRAB"/>
    <property type="match status" value="1"/>
</dbReference>
<evidence type="ECO:0000256" key="8">
    <source>
        <dbReference type="ARBA" id="ARBA00023163"/>
    </source>
</evidence>
<keyword evidence="2" id="KW-0479">Metal-binding</keyword>
<dbReference type="InterPro" id="IPR013087">
    <property type="entry name" value="Znf_C2H2_type"/>
</dbReference>
<dbReference type="FunFam" id="3.30.160.60:FF:000030">
    <property type="entry name" value="Zinc finger protein 628"/>
    <property type="match status" value="1"/>
</dbReference>
<dbReference type="Proteomes" id="UP001178461">
    <property type="component" value="Chromosome 13"/>
</dbReference>
<feature type="domain" description="C2H2-type" evidence="12">
    <location>
        <begin position="337"/>
        <end position="364"/>
    </location>
</feature>
<dbReference type="EMBL" id="OX395138">
    <property type="protein sequence ID" value="CAI5791709.1"/>
    <property type="molecule type" value="Genomic_DNA"/>
</dbReference>
<dbReference type="PANTHER" id="PTHR24390:SF240">
    <property type="entry name" value="ZINC FINGER PROTEIN 772"/>
    <property type="match status" value="1"/>
</dbReference>
<feature type="domain" description="KRAB" evidence="14">
    <location>
        <begin position="215"/>
        <end position="283"/>
    </location>
</feature>
<keyword evidence="9" id="KW-0539">Nucleus</keyword>
<evidence type="ECO:0000259" key="13">
    <source>
        <dbReference type="PROSITE" id="PS50804"/>
    </source>
</evidence>
<proteinExistence type="predicted"/>
<feature type="region of interest" description="Disordered" evidence="11">
    <location>
        <begin position="156"/>
        <end position="205"/>
    </location>
</feature>
<feature type="compositionally biased region" description="Basic and acidic residues" evidence="11">
    <location>
        <begin position="286"/>
        <end position="297"/>
    </location>
</feature>
<sequence>MDEQGSADPEAGRGQAMETGSSAGFWEGSVQKILGEEDTLRSEVQSQQLRQFCSQEAKGPREVCSRLHHLCHQWLKPERHTKAEMLDLVILEQFLAVLPAEMESWVRECGAETSSQAVALAEGFLLSQAEERKQAEKQVKLVDSCPGYRIDLRLHGQLTRESSTPARPLSPKNREEKGAEPLYDSDRMMPSKLPNPSFLGGGGETATVEPDQSLVCFEDIAVYFTEEEWALLDPDQRALHQEVMEENRAIMASLGKAPSCGAGASKSRLSWLQQKQRDSGAQASEASRDEFEMKNMGDHDNIHILEKSYRYSESRENLTQSSHSTFHQRNSIGKKAYQCLKCGISFSKKAHFTYHQIIHTVKKPYQCLKCGKCFSHSSDLTSHQRIHTGEKPYQCMECGKSFSRKDHLTSHQRIHKREKQHHCWECGKSFSHSSDLTSHQRIHKGEKPYQCLECGKSFNRKDYFTSHQRIHTGEKPYQCLECGKSFIHRASLTHHQKTHSGRSYISAWNVERASFTGQVSLPIKEFIQGRSHISVWNVERVSATESVSLHIKELIVGRNHIIAWCAARPSVTAAISRPIIEFIQGRNHISAWNVERASGRGPVSLAIKELIVGRNHISA</sequence>
<organism evidence="15 16">
    <name type="scientific">Podarcis lilfordi</name>
    <name type="common">Lilford's wall lizard</name>
    <dbReference type="NCBI Taxonomy" id="74358"/>
    <lineage>
        <taxon>Eukaryota</taxon>
        <taxon>Metazoa</taxon>
        <taxon>Chordata</taxon>
        <taxon>Craniata</taxon>
        <taxon>Vertebrata</taxon>
        <taxon>Euteleostomi</taxon>
        <taxon>Lepidosauria</taxon>
        <taxon>Squamata</taxon>
        <taxon>Bifurcata</taxon>
        <taxon>Unidentata</taxon>
        <taxon>Episquamata</taxon>
        <taxon>Laterata</taxon>
        <taxon>Lacertibaenia</taxon>
        <taxon>Lacertidae</taxon>
        <taxon>Podarcis</taxon>
    </lineage>
</organism>
<dbReference type="Gene3D" id="1.10.4020.10">
    <property type="entry name" value="DNA breaking-rejoining enzymes"/>
    <property type="match status" value="1"/>
</dbReference>
<keyword evidence="3" id="KW-0677">Repeat</keyword>
<dbReference type="SUPFAM" id="SSF47353">
    <property type="entry name" value="Retrovirus capsid dimerization domain-like"/>
    <property type="match status" value="1"/>
</dbReference>
<dbReference type="GO" id="GO:0006357">
    <property type="term" value="P:regulation of transcription by RNA polymerase II"/>
    <property type="evidence" value="ECO:0007669"/>
    <property type="project" value="TreeGrafter"/>
</dbReference>
<dbReference type="CDD" id="cd07765">
    <property type="entry name" value="KRAB_A-box"/>
    <property type="match status" value="1"/>
</dbReference>
<dbReference type="InterPro" id="IPR003309">
    <property type="entry name" value="SCAN_dom"/>
</dbReference>
<dbReference type="InterPro" id="IPR001909">
    <property type="entry name" value="KRAB"/>
</dbReference>
<dbReference type="SMART" id="SM00431">
    <property type="entry name" value="SCAN"/>
    <property type="match status" value="1"/>
</dbReference>
<evidence type="ECO:0000259" key="12">
    <source>
        <dbReference type="PROSITE" id="PS50157"/>
    </source>
</evidence>
<evidence type="ECO:0000256" key="2">
    <source>
        <dbReference type="ARBA" id="ARBA00022723"/>
    </source>
</evidence>
<evidence type="ECO:0000256" key="7">
    <source>
        <dbReference type="ARBA" id="ARBA00023125"/>
    </source>
</evidence>
<feature type="region of interest" description="Disordered" evidence="11">
    <location>
        <begin position="271"/>
        <end position="297"/>
    </location>
</feature>
<keyword evidence="5" id="KW-0862">Zinc</keyword>
<dbReference type="AlphaFoldDB" id="A0AA35PKQ0"/>
<dbReference type="FunFam" id="1.10.4020.10:FF:000005">
    <property type="entry name" value="Uncharacterized protein"/>
    <property type="match status" value="1"/>
</dbReference>
<feature type="compositionally biased region" description="Polar residues" evidence="11">
    <location>
        <begin position="271"/>
        <end position="285"/>
    </location>
</feature>
<dbReference type="Gene3D" id="3.30.160.60">
    <property type="entry name" value="Classic Zinc Finger"/>
    <property type="match status" value="6"/>
</dbReference>
<dbReference type="InterPro" id="IPR038269">
    <property type="entry name" value="SCAN_sf"/>
</dbReference>
<dbReference type="Gene3D" id="6.10.140.140">
    <property type="match status" value="1"/>
</dbReference>
<reference evidence="15" key="1">
    <citation type="submission" date="2022-12" db="EMBL/GenBank/DDBJ databases">
        <authorList>
            <person name="Alioto T."/>
            <person name="Alioto T."/>
            <person name="Gomez Garrido J."/>
        </authorList>
    </citation>
    <scope>NUCLEOTIDE SEQUENCE</scope>
</reference>
<dbReference type="SMART" id="SM00355">
    <property type="entry name" value="ZnF_C2H2"/>
    <property type="match status" value="6"/>
</dbReference>
<keyword evidence="4 10" id="KW-0863">Zinc-finger</keyword>
<feature type="domain" description="SCAN box" evidence="13">
    <location>
        <begin position="47"/>
        <end position="124"/>
    </location>
</feature>
<dbReference type="PROSITE" id="PS00028">
    <property type="entry name" value="ZINC_FINGER_C2H2_1"/>
    <property type="match status" value="6"/>
</dbReference>
<feature type="domain" description="C2H2-type" evidence="12">
    <location>
        <begin position="449"/>
        <end position="476"/>
    </location>
</feature>
<feature type="domain" description="C2H2-type" evidence="12">
    <location>
        <begin position="393"/>
        <end position="420"/>
    </location>
</feature>
<evidence type="ECO:0000313" key="16">
    <source>
        <dbReference type="Proteomes" id="UP001178461"/>
    </source>
</evidence>
<dbReference type="FunFam" id="3.30.160.60:FF:000337">
    <property type="entry name" value="Zinc finger and BTB domain containing 41"/>
    <property type="match status" value="1"/>
</dbReference>
<dbReference type="GO" id="GO:0005634">
    <property type="term" value="C:nucleus"/>
    <property type="evidence" value="ECO:0007669"/>
    <property type="project" value="UniProtKB-SubCell"/>
</dbReference>
<feature type="domain" description="C2H2-type" evidence="12">
    <location>
        <begin position="421"/>
        <end position="448"/>
    </location>
</feature>
<feature type="domain" description="C2H2-type" evidence="12">
    <location>
        <begin position="365"/>
        <end position="392"/>
    </location>
</feature>
<evidence type="ECO:0000313" key="15">
    <source>
        <dbReference type="EMBL" id="CAI5791709.1"/>
    </source>
</evidence>
<keyword evidence="7" id="KW-0238">DNA-binding</keyword>
<feature type="region of interest" description="Disordered" evidence="11">
    <location>
        <begin position="1"/>
        <end position="23"/>
    </location>
</feature>
<dbReference type="PANTHER" id="PTHR24390">
    <property type="entry name" value="ZINC FINGER PROTEIN"/>
    <property type="match status" value="1"/>
</dbReference>